<protein>
    <submittedName>
        <fullName evidence="3">Ras-GAP domain-containing protein</fullName>
    </submittedName>
</protein>
<keyword evidence="2" id="KW-1185">Reference proteome</keyword>
<dbReference type="EMBL" id="UZAJ01010387">
    <property type="protein sequence ID" value="VDO57790.1"/>
    <property type="molecule type" value="Genomic_DNA"/>
</dbReference>
<dbReference type="STRING" id="387005.A0A183HN05"/>
<dbReference type="InterPro" id="IPR011009">
    <property type="entry name" value="Kinase-like_dom_sf"/>
</dbReference>
<evidence type="ECO:0000313" key="1">
    <source>
        <dbReference type="EMBL" id="VDO57790.1"/>
    </source>
</evidence>
<dbReference type="SUPFAM" id="SSF56112">
    <property type="entry name" value="Protein kinase-like (PK-like)"/>
    <property type="match status" value="1"/>
</dbReference>
<evidence type="ECO:0000313" key="3">
    <source>
        <dbReference type="WBParaSite" id="OFLC_0000886601-mRNA-1"/>
    </source>
</evidence>
<dbReference type="AlphaFoldDB" id="A0A183HN05"/>
<proteinExistence type="predicted"/>
<dbReference type="WBParaSite" id="OFLC_0000886601-mRNA-1">
    <property type="protein sequence ID" value="OFLC_0000886601-mRNA-1"/>
    <property type="gene ID" value="OFLC_0000886601"/>
</dbReference>
<reference evidence="1 2" key="2">
    <citation type="submission" date="2018-11" db="EMBL/GenBank/DDBJ databases">
        <authorList>
            <consortium name="Pathogen Informatics"/>
        </authorList>
    </citation>
    <scope>NUCLEOTIDE SEQUENCE [LARGE SCALE GENOMIC DNA]</scope>
</reference>
<evidence type="ECO:0000313" key="2">
    <source>
        <dbReference type="Proteomes" id="UP000267606"/>
    </source>
</evidence>
<organism evidence="3">
    <name type="scientific">Onchocerca flexuosa</name>
    <dbReference type="NCBI Taxonomy" id="387005"/>
    <lineage>
        <taxon>Eukaryota</taxon>
        <taxon>Metazoa</taxon>
        <taxon>Ecdysozoa</taxon>
        <taxon>Nematoda</taxon>
        <taxon>Chromadorea</taxon>
        <taxon>Rhabditida</taxon>
        <taxon>Spirurina</taxon>
        <taxon>Spiruromorpha</taxon>
        <taxon>Filarioidea</taxon>
        <taxon>Onchocercidae</taxon>
        <taxon>Onchocerca</taxon>
    </lineage>
</organism>
<name>A0A183HN05_9BILA</name>
<gene>
    <name evidence="1" type="ORF">OFLC_LOCUS8867</name>
</gene>
<reference evidence="3" key="1">
    <citation type="submission" date="2016-06" db="UniProtKB">
        <authorList>
            <consortium name="WormBaseParasite"/>
        </authorList>
    </citation>
    <scope>IDENTIFICATION</scope>
</reference>
<accession>A0A183HN05</accession>
<dbReference type="Proteomes" id="UP000267606">
    <property type="component" value="Unassembled WGS sequence"/>
</dbReference>
<sequence>DVKKCAQDIESAFDIQKGKNDKLINLLNIVVKWSSLLAVKFDKLPSKKLIRNVSHILASYSSKVANVEIFNRHYATKSKEFSAIIYRFMPYYFVIRRADVITRRISVRTLSGRVYCYYLTKHYDTNREASGMHQLFALINHFLTKEKETCRRFLQLAVPHFAYFGN</sequence>